<comment type="caution">
    <text evidence="2">The sequence shown here is derived from an EMBL/GenBank/DDBJ whole genome shotgun (WGS) entry which is preliminary data.</text>
</comment>
<dbReference type="EMBL" id="VKHS01001500">
    <property type="protein sequence ID" value="MBB0233102.1"/>
    <property type="molecule type" value="Genomic_DNA"/>
</dbReference>
<dbReference type="GO" id="GO:0005829">
    <property type="term" value="C:cytosol"/>
    <property type="evidence" value="ECO:0007669"/>
    <property type="project" value="TreeGrafter"/>
</dbReference>
<dbReference type="AlphaFoldDB" id="A0A7W3T8U8"/>
<keyword evidence="3" id="KW-1185">Reference proteome</keyword>
<evidence type="ECO:0000256" key="1">
    <source>
        <dbReference type="SAM" id="MobiDB-lite"/>
    </source>
</evidence>
<feature type="compositionally biased region" description="Basic and acidic residues" evidence="1">
    <location>
        <begin position="21"/>
        <end position="33"/>
    </location>
</feature>
<sequence length="181" mass="18637">AGEPGDVDEVRRLVGRVGTTGRHDREGRGEREGPGGTPEPLITVEPMRLPDPLAPATAARLAGVDGPDPRGAARRIAPLATGRDLVLVEGAGGLLVPFDRAGGTIADLAGELGAELLVVTGMGLGTINSTALTVEAIRRRGLTPRGLVWGSVPREPDLAERTNREDMAGWVGVPVVGGVPE</sequence>
<feature type="non-terminal residue" evidence="2">
    <location>
        <position position="1"/>
    </location>
</feature>
<dbReference type="CDD" id="cd03109">
    <property type="entry name" value="DTBS"/>
    <property type="match status" value="1"/>
</dbReference>
<gene>
    <name evidence="2" type="ORF">FOE67_27320</name>
</gene>
<dbReference type="InterPro" id="IPR004472">
    <property type="entry name" value="DTB_synth_BioD"/>
</dbReference>
<feature type="region of interest" description="Disordered" evidence="1">
    <location>
        <begin position="1"/>
        <end position="41"/>
    </location>
</feature>
<dbReference type="UniPathway" id="UPA00078"/>
<proteinExistence type="predicted"/>
<evidence type="ECO:0000313" key="2">
    <source>
        <dbReference type="EMBL" id="MBB0233102.1"/>
    </source>
</evidence>
<dbReference type="GO" id="GO:0000287">
    <property type="term" value="F:magnesium ion binding"/>
    <property type="evidence" value="ECO:0007669"/>
    <property type="project" value="InterPro"/>
</dbReference>
<dbReference type="Gene3D" id="3.40.50.300">
    <property type="entry name" value="P-loop containing nucleotide triphosphate hydrolases"/>
    <property type="match status" value="1"/>
</dbReference>
<dbReference type="GO" id="GO:0004141">
    <property type="term" value="F:dethiobiotin synthase activity"/>
    <property type="evidence" value="ECO:0007669"/>
    <property type="project" value="InterPro"/>
</dbReference>
<feature type="non-terminal residue" evidence="2">
    <location>
        <position position="181"/>
    </location>
</feature>
<evidence type="ECO:0000313" key="3">
    <source>
        <dbReference type="Proteomes" id="UP000530234"/>
    </source>
</evidence>
<protein>
    <submittedName>
        <fullName evidence="2">AAA family ATPase</fullName>
    </submittedName>
</protein>
<dbReference type="Pfam" id="PF13500">
    <property type="entry name" value="AAA_26"/>
    <property type="match status" value="1"/>
</dbReference>
<dbReference type="InterPro" id="IPR027417">
    <property type="entry name" value="P-loop_NTPase"/>
</dbReference>
<dbReference type="PANTHER" id="PTHR43210:SF5">
    <property type="entry name" value="DETHIOBIOTIN SYNTHETASE"/>
    <property type="match status" value="1"/>
</dbReference>
<dbReference type="Proteomes" id="UP000530234">
    <property type="component" value="Unassembled WGS sequence"/>
</dbReference>
<dbReference type="GO" id="GO:0009102">
    <property type="term" value="P:biotin biosynthetic process"/>
    <property type="evidence" value="ECO:0007669"/>
    <property type="project" value="UniProtKB-UniPathway"/>
</dbReference>
<accession>A0A7W3T8U8</accession>
<dbReference type="SUPFAM" id="SSF52540">
    <property type="entry name" value="P-loop containing nucleoside triphosphate hydrolases"/>
    <property type="match status" value="1"/>
</dbReference>
<dbReference type="GO" id="GO:0005524">
    <property type="term" value="F:ATP binding"/>
    <property type="evidence" value="ECO:0007669"/>
    <property type="project" value="InterPro"/>
</dbReference>
<dbReference type="PANTHER" id="PTHR43210">
    <property type="entry name" value="DETHIOBIOTIN SYNTHETASE"/>
    <property type="match status" value="1"/>
</dbReference>
<organism evidence="2 3">
    <name type="scientific">Streptomyces calidiresistens</name>
    <dbReference type="NCBI Taxonomy" id="1485586"/>
    <lineage>
        <taxon>Bacteria</taxon>
        <taxon>Bacillati</taxon>
        <taxon>Actinomycetota</taxon>
        <taxon>Actinomycetes</taxon>
        <taxon>Kitasatosporales</taxon>
        <taxon>Streptomycetaceae</taxon>
        <taxon>Streptomyces</taxon>
    </lineage>
</organism>
<reference evidence="3" key="1">
    <citation type="submission" date="2019-10" db="EMBL/GenBank/DDBJ databases">
        <title>Streptomyces sp. nov., a novel actinobacterium isolated from alkaline environment.</title>
        <authorList>
            <person name="Golinska P."/>
        </authorList>
    </citation>
    <scope>NUCLEOTIDE SEQUENCE [LARGE SCALE GENOMIC DNA]</scope>
    <source>
        <strain evidence="3">DSM 42108</strain>
    </source>
</reference>
<name>A0A7W3T8U8_9ACTN</name>